<dbReference type="OrthoDB" id="1421262at2759"/>
<evidence type="ECO:0000313" key="1">
    <source>
        <dbReference type="EMBL" id="KAJ0200894.1"/>
    </source>
</evidence>
<comment type="caution">
    <text evidence="1">The sequence shown here is derived from an EMBL/GenBank/DDBJ whole genome shotgun (WGS) entry which is preliminary data.</text>
</comment>
<sequence>MAQYLAPSVQWQTRLTKNAMETSSMTSKMWNSVSFKQSKKGAFKSSTKFRICASSSGTINRVEDLLNLDVTPYTDKIIAEYIWIGGSGTDVRSKSRVC</sequence>
<dbReference type="EMBL" id="NBSK02000006">
    <property type="protein sequence ID" value="KAJ0200894.1"/>
    <property type="molecule type" value="Genomic_DNA"/>
</dbReference>
<proteinExistence type="predicted"/>
<keyword evidence="2" id="KW-1185">Reference proteome</keyword>
<dbReference type="GO" id="GO:0006542">
    <property type="term" value="P:glutamine biosynthetic process"/>
    <property type="evidence" value="ECO:0007669"/>
    <property type="project" value="InterPro"/>
</dbReference>
<dbReference type="Gene3D" id="3.10.20.70">
    <property type="entry name" value="Glutamine synthetase, N-terminal domain"/>
    <property type="match status" value="1"/>
</dbReference>
<gene>
    <name evidence="1" type="ORF">LSAT_V11C600301460</name>
</gene>
<dbReference type="GO" id="GO:0004356">
    <property type="term" value="F:glutamine synthetase activity"/>
    <property type="evidence" value="ECO:0007669"/>
    <property type="project" value="InterPro"/>
</dbReference>
<evidence type="ECO:0000313" key="2">
    <source>
        <dbReference type="Proteomes" id="UP000235145"/>
    </source>
</evidence>
<accession>A0A9R1V8Q7</accession>
<dbReference type="Proteomes" id="UP000235145">
    <property type="component" value="Unassembled WGS sequence"/>
</dbReference>
<dbReference type="AlphaFoldDB" id="A0A9R1V8Q7"/>
<organism evidence="1 2">
    <name type="scientific">Lactuca sativa</name>
    <name type="common">Garden lettuce</name>
    <dbReference type="NCBI Taxonomy" id="4236"/>
    <lineage>
        <taxon>Eukaryota</taxon>
        <taxon>Viridiplantae</taxon>
        <taxon>Streptophyta</taxon>
        <taxon>Embryophyta</taxon>
        <taxon>Tracheophyta</taxon>
        <taxon>Spermatophyta</taxon>
        <taxon>Magnoliopsida</taxon>
        <taxon>eudicotyledons</taxon>
        <taxon>Gunneridae</taxon>
        <taxon>Pentapetalae</taxon>
        <taxon>asterids</taxon>
        <taxon>campanulids</taxon>
        <taxon>Asterales</taxon>
        <taxon>Asteraceae</taxon>
        <taxon>Cichorioideae</taxon>
        <taxon>Cichorieae</taxon>
        <taxon>Lactucinae</taxon>
        <taxon>Lactuca</taxon>
    </lineage>
</organism>
<dbReference type="InterPro" id="IPR036651">
    <property type="entry name" value="Gln_synt_N_sf"/>
</dbReference>
<reference evidence="1 2" key="1">
    <citation type="journal article" date="2017" name="Nat. Commun.">
        <title>Genome assembly with in vitro proximity ligation data and whole-genome triplication in lettuce.</title>
        <authorList>
            <person name="Reyes-Chin-Wo S."/>
            <person name="Wang Z."/>
            <person name="Yang X."/>
            <person name="Kozik A."/>
            <person name="Arikit S."/>
            <person name="Song C."/>
            <person name="Xia L."/>
            <person name="Froenicke L."/>
            <person name="Lavelle D.O."/>
            <person name="Truco M.J."/>
            <person name="Xia R."/>
            <person name="Zhu S."/>
            <person name="Xu C."/>
            <person name="Xu H."/>
            <person name="Xu X."/>
            <person name="Cox K."/>
            <person name="Korf I."/>
            <person name="Meyers B.C."/>
            <person name="Michelmore R.W."/>
        </authorList>
    </citation>
    <scope>NUCLEOTIDE SEQUENCE [LARGE SCALE GENOMIC DNA]</scope>
    <source>
        <strain evidence="2">cv. Salinas</strain>
        <tissue evidence="1">Seedlings</tissue>
    </source>
</reference>
<protein>
    <recommendedName>
        <fullName evidence="3">Glutamine synthetase</fullName>
    </recommendedName>
</protein>
<evidence type="ECO:0008006" key="3">
    <source>
        <dbReference type="Google" id="ProtNLM"/>
    </source>
</evidence>
<name>A0A9R1V8Q7_LACSA</name>